<dbReference type="KEGG" id="trc:DYE49_00315"/>
<gene>
    <name evidence="1" type="ORF">DYE49_00315</name>
</gene>
<evidence type="ECO:0000313" key="2">
    <source>
        <dbReference type="Proteomes" id="UP000593591"/>
    </source>
</evidence>
<protein>
    <submittedName>
        <fullName evidence="1">Uncharacterized protein</fullName>
    </submittedName>
</protein>
<evidence type="ECO:0000313" key="1">
    <source>
        <dbReference type="EMBL" id="QOS38982.1"/>
    </source>
</evidence>
<proteinExistence type="predicted"/>
<dbReference type="AlphaFoldDB" id="A0A7M1XLH5"/>
<accession>A0A7M1XLH5</accession>
<sequence length="234" mass="27032">MVETILWDENVDSLLQVSLGKFINRLPVLTADEYIANNTHNDKYDLEITTIYCFSSDSATLARVYKSALSMDHFPVEQDSEAGYYSGFKRVAIDSLLCLSYGSFKQEDKQGVVLSTWIQHDKEKEFPQDDVYDFIYDEVPVPQARYYSHAIRQTAYNTMLEIDCYDIDRSAYHEYATTLEEEGYDVQDYGDAYSAIDPTKYFGIQFSYYSAEESIEVGFEGDMSVMVMLIYLMK</sequence>
<dbReference type="Proteomes" id="UP000593591">
    <property type="component" value="Chromosome"/>
</dbReference>
<dbReference type="EMBL" id="CP031517">
    <property type="protein sequence ID" value="QOS38982.1"/>
    <property type="molecule type" value="Genomic_DNA"/>
</dbReference>
<name>A0A7M1XLH5_9SPIR</name>
<organism evidence="1 2">
    <name type="scientific">Treponema rectale</name>
    <dbReference type="NCBI Taxonomy" id="744512"/>
    <lineage>
        <taxon>Bacteria</taxon>
        <taxon>Pseudomonadati</taxon>
        <taxon>Spirochaetota</taxon>
        <taxon>Spirochaetia</taxon>
        <taxon>Spirochaetales</taxon>
        <taxon>Treponemataceae</taxon>
        <taxon>Treponema</taxon>
    </lineage>
</organism>
<reference evidence="1 2" key="1">
    <citation type="submission" date="2018-08" db="EMBL/GenBank/DDBJ databases">
        <title>The first complete genome of Treponema rectale (CHPAT), a commensal spirochete of the bovine rectum.</title>
        <authorList>
            <person name="Staton G.J."/>
            <person name="Clegg S.R."/>
            <person name="Carter S.D."/>
            <person name="Radford A.D."/>
            <person name="Darby A."/>
            <person name="Hall N."/>
            <person name="Birtles R.J."/>
            <person name="Evans N.J."/>
        </authorList>
    </citation>
    <scope>NUCLEOTIDE SEQUENCE [LARGE SCALE GENOMIC DNA]</scope>
    <source>
        <strain evidence="1 2">CHPA</strain>
    </source>
</reference>